<sequence>MMSAILALSSCIHDEVYSSSDPSSTEYTNKTLWKQDEKYIKNVMAVYLENEKEIRKSNGVPFWDYATTINRFDESFLMVPVVENKRVVSVLQVPRKGNNIHFHYSRVGEQISFFQGLIFAKHKKEVFSENDSTARSIICTTQIFAVWLPDDESNPDPESGAGTWGTQSIVVCRELLEDCVGIIDEFGQCSGGGGDPPGFPYPGEGAEPPKLPNPKDPCAKMKAQATNTKYTNKITYLEGKVYDSEEFGFRVGNHNDAGYEEVFPTSKSSQINFEILNNTFGYMHTHYEGLIPMFSPGDINTFIKLLKNAQNNGIPLSMVFMTLVNPDGTIYQLRGDNIDIANLSVYPTNIIENIVNNTYKNDYEMGKANQSPEYYQTQFLKFMRDLMPINGAKLYSVDGDGKAKEIYLQGNNRKTSDCPK</sequence>
<evidence type="ECO:0000313" key="1">
    <source>
        <dbReference type="EMBL" id="AZA60689.1"/>
    </source>
</evidence>
<proteinExistence type="predicted"/>
<dbReference type="Proteomes" id="UP000269076">
    <property type="component" value="Chromosome"/>
</dbReference>
<organism evidence="1 2">
    <name type="scientific">Chryseobacterium indoltheticum</name>
    <dbReference type="NCBI Taxonomy" id="254"/>
    <lineage>
        <taxon>Bacteria</taxon>
        <taxon>Pseudomonadati</taxon>
        <taxon>Bacteroidota</taxon>
        <taxon>Flavobacteriia</taxon>
        <taxon>Flavobacteriales</taxon>
        <taxon>Weeksellaceae</taxon>
        <taxon>Chryseobacterium group</taxon>
        <taxon>Chryseobacterium</taxon>
    </lineage>
</organism>
<evidence type="ECO:0000313" key="2">
    <source>
        <dbReference type="Proteomes" id="UP000269076"/>
    </source>
</evidence>
<name>A0A3G6N6Y8_9FLAO</name>
<protein>
    <submittedName>
        <fullName evidence="1">Uncharacterized protein</fullName>
    </submittedName>
</protein>
<dbReference type="EMBL" id="CP033928">
    <property type="protein sequence ID" value="AZA60689.1"/>
    <property type="molecule type" value="Genomic_DNA"/>
</dbReference>
<accession>A0A3G6N6Y8</accession>
<reference evidence="1 2" key="1">
    <citation type="submission" date="2018-11" db="EMBL/GenBank/DDBJ databases">
        <title>Proposal to divide the Flavobacteriaceae and reorganize its genera based on Amino Acid Identity values calculated from whole genome sequences.</title>
        <authorList>
            <person name="Nicholson A.C."/>
            <person name="Gulvik C.A."/>
            <person name="Whitney A.M."/>
            <person name="Humrighouse B.W."/>
            <person name="Bell M."/>
            <person name="Holmes B."/>
            <person name="Steigerwalt A."/>
            <person name="Villarma A."/>
            <person name="Sheth M."/>
            <person name="Batra D."/>
            <person name="Pryor J."/>
            <person name="Bernardet J.-F."/>
            <person name="Hugo C."/>
            <person name="Kampfer P."/>
            <person name="Newman J."/>
            <person name="Mcquiston J.R."/>
        </authorList>
    </citation>
    <scope>NUCLEOTIDE SEQUENCE [LARGE SCALE GENOMIC DNA]</scope>
    <source>
        <strain evidence="1 2">G0211</strain>
    </source>
</reference>
<gene>
    <name evidence="1" type="ORF">EG340_06380</name>
</gene>
<dbReference type="AlphaFoldDB" id="A0A3G6N6Y8"/>